<dbReference type="AlphaFoldDB" id="A0A2M8KVA6"/>
<sequence length="189" mass="21188">MIPLPKQNQRGFSFVEMIIVVAIIMLVIPTVFTLFFLLIRTQIESSSLSKVKKEGDRIRATIISTVRNEAGAVLDSSEPPNCESSLGLFYTNNVCFQGGDLSGSSEIFGYDVRGSDLYRYDEDVSTPLMVRDATAYFPIETSTIDASTPILRYISPELVQVSYRLTYAPQTDIVRPQSLVYSFFVTLRK</sequence>
<dbReference type="Pfam" id="PF07963">
    <property type="entry name" value="N_methyl"/>
    <property type="match status" value="1"/>
</dbReference>
<evidence type="ECO:0000313" key="2">
    <source>
        <dbReference type="EMBL" id="PJE63830.1"/>
    </source>
</evidence>
<evidence type="ECO:0000313" key="3">
    <source>
        <dbReference type="Proteomes" id="UP000231569"/>
    </source>
</evidence>
<dbReference type="EMBL" id="PFEE01000025">
    <property type="protein sequence ID" value="PJE63830.1"/>
    <property type="molecule type" value="Genomic_DNA"/>
</dbReference>
<reference evidence="3" key="1">
    <citation type="submission" date="2017-09" db="EMBL/GenBank/DDBJ databases">
        <title>Depth-based differentiation of microbial function through sediment-hosted aquifers and enrichment of novel symbionts in the deep terrestrial subsurface.</title>
        <authorList>
            <person name="Probst A.J."/>
            <person name="Ladd B."/>
            <person name="Jarett J.K."/>
            <person name="Geller-Mcgrath D.E."/>
            <person name="Sieber C.M.K."/>
            <person name="Emerson J.B."/>
            <person name="Anantharaman K."/>
            <person name="Thomas B.C."/>
            <person name="Malmstrom R."/>
            <person name="Stieglmeier M."/>
            <person name="Klingl A."/>
            <person name="Woyke T."/>
            <person name="Ryan C.M."/>
            <person name="Banfield J.F."/>
        </authorList>
    </citation>
    <scope>NUCLEOTIDE SEQUENCE [LARGE SCALE GENOMIC DNA]</scope>
</reference>
<protein>
    <recommendedName>
        <fullName evidence="4">Prepilin-type N-terminal cleavage/methylation domain-containing protein</fullName>
    </recommendedName>
</protein>
<dbReference type="InterPro" id="IPR012902">
    <property type="entry name" value="N_methyl_site"/>
</dbReference>
<organism evidence="2 3">
    <name type="scientific">Candidatus Roizmanbacteria bacterium CG10_big_fil_rev_8_21_14_0_10_45_7</name>
    <dbReference type="NCBI Taxonomy" id="1974854"/>
    <lineage>
        <taxon>Bacteria</taxon>
        <taxon>Candidatus Roizmaniibacteriota</taxon>
    </lineage>
</organism>
<evidence type="ECO:0000256" key="1">
    <source>
        <dbReference type="SAM" id="Phobius"/>
    </source>
</evidence>
<gene>
    <name evidence="2" type="ORF">COU89_01115</name>
</gene>
<keyword evidence="1" id="KW-0812">Transmembrane</keyword>
<comment type="caution">
    <text evidence="2">The sequence shown here is derived from an EMBL/GenBank/DDBJ whole genome shotgun (WGS) entry which is preliminary data.</text>
</comment>
<keyword evidence="1" id="KW-0472">Membrane</keyword>
<dbReference type="NCBIfam" id="TIGR02532">
    <property type="entry name" value="IV_pilin_GFxxxE"/>
    <property type="match status" value="1"/>
</dbReference>
<feature type="transmembrane region" description="Helical" evidence="1">
    <location>
        <begin position="12"/>
        <end position="39"/>
    </location>
</feature>
<keyword evidence="1" id="KW-1133">Transmembrane helix</keyword>
<proteinExistence type="predicted"/>
<name>A0A2M8KVA6_9BACT</name>
<dbReference type="Proteomes" id="UP000231569">
    <property type="component" value="Unassembled WGS sequence"/>
</dbReference>
<accession>A0A2M8KVA6</accession>
<evidence type="ECO:0008006" key="4">
    <source>
        <dbReference type="Google" id="ProtNLM"/>
    </source>
</evidence>